<organism evidence="2 3">
    <name type="scientific">Brachionus plicatilis</name>
    <name type="common">Marine rotifer</name>
    <name type="synonym">Brachionus muelleri</name>
    <dbReference type="NCBI Taxonomy" id="10195"/>
    <lineage>
        <taxon>Eukaryota</taxon>
        <taxon>Metazoa</taxon>
        <taxon>Spiralia</taxon>
        <taxon>Gnathifera</taxon>
        <taxon>Rotifera</taxon>
        <taxon>Eurotatoria</taxon>
        <taxon>Monogononta</taxon>
        <taxon>Pseudotrocha</taxon>
        <taxon>Ploima</taxon>
        <taxon>Brachionidae</taxon>
        <taxon>Brachionus</taxon>
    </lineage>
</organism>
<dbReference type="AlphaFoldDB" id="A0A3M7P2A7"/>
<feature type="signal peptide" evidence="1">
    <location>
        <begin position="1"/>
        <end position="19"/>
    </location>
</feature>
<keyword evidence="3" id="KW-1185">Reference proteome</keyword>
<comment type="caution">
    <text evidence="2">The sequence shown here is derived from an EMBL/GenBank/DDBJ whole genome shotgun (WGS) entry which is preliminary data.</text>
</comment>
<reference evidence="2 3" key="1">
    <citation type="journal article" date="2018" name="Sci. Rep.">
        <title>Genomic signatures of local adaptation to the degree of environmental predictability in rotifers.</title>
        <authorList>
            <person name="Franch-Gras L."/>
            <person name="Hahn C."/>
            <person name="Garcia-Roger E.M."/>
            <person name="Carmona M.J."/>
            <person name="Serra M."/>
            <person name="Gomez A."/>
        </authorList>
    </citation>
    <scope>NUCLEOTIDE SEQUENCE [LARGE SCALE GENOMIC DNA]</scope>
    <source>
        <strain evidence="2">HYR1</strain>
    </source>
</reference>
<evidence type="ECO:0000313" key="3">
    <source>
        <dbReference type="Proteomes" id="UP000276133"/>
    </source>
</evidence>
<dbReference type="Proteomes" id="UP000276133">
    <property type="component" value="Unassembled WGS sequence"/>
</dbReference>
<accession>A0A3M7P2A7</accession>
<proteinExistence type="predicted"/>
<feature type="chain" id="PRO_5018161628" evidence="1">
    <location>
        <begin position="20"/>
        <end position="133"/>
    </location>
</feature>
<sequence>MSLFFLLKFANIIPVEVSALAFGGSDNFVSFKNFMARSLNAAFPILQNINKNYLIIVKLNKGQINKQKFGSVQFDSLWFGSLKFWFASYFLFSYTFFKRFCSDIPTTSTSSAKIDNVDIDMKCKSCDMLSYKI</sequence>
<keyword evidence="1" id="KW-0732">Signal</keyword>
<dbReference type="EMBL" id="REGN01013995">
    <property type="protein sequence ID" value="RMZ93216.1"/>
    <property type="molecule type" value="Genomic_DNA"/>
</dbReference>
<gene>
    <name evidence="2" type="ORF">BpHYR1_044904</name>
</gene>
<protein>
    <submittedName>
        <fullName evidence="2">Uncharacterized protein</fullName>
    </submittedName>
</protein>
<evidence type="ECO:0000256" key="1">
    <source>
        <dbReference type="SAM" id="SignalP"/>
    </source>
</evidence>
<evidence type="ECO:0000313" key="2">
    <source>
        <dbReference type="EMBL" id="RMZ93216.1"/>
    </source>
</evidence>
<name>A0A3M7P2A7_BRAPC</name>